<evidence type="ECO:0000256" key="1">
    <source>
        <dbReference type="ARBA" id="ARBA00015313"/>
    </source>
</evidence>
<keyword evidence="5" id="KW-1185">Reference proteome</keyword>
<dbReference type="InterPro" id="IPR036163">
    <property type="entry name" value="HMA_dom_sf"/>
</dbReference>
<keyword evidence="4" id="KW-0614">Plasmid</keyword>
<sequence length="70" mass="7587">MTKTTVLNVQGMTCGHCEMSVQEALDELDGVQGAKADRATGNVEVTYEEDKVSNDEFREAIEEVGYTVGS</sequence>
<protein>
    <recommendedName>
        <fullName evidence="1">Copper chaperone CopZ</fullName>
    </recommendedName>
</protein>
<evidence type="ECO:0000259" key="3">
    <source>
        <dbReference type="PROSITE" id="PS50846"/>
    </source>
</evidence>
<dbReference type="KEGG" id="rmar:GBA65_21335"/>
<evidence type="ECO:0000313" key="5">
    <source>
        <dbReference type="Proteomes" id="UP000502706"/>
    </source>
</evidence>
<dbReference type="FunFam" id="3.30.70.100:FF:000001">
    <property type="entry name" value="ATPase copper transporting beta"/>
    <property type="match status" value="1"/>
</dbReference>
<evidence type="ECO:0000313" key="4">
    <source>
        <dbReference type="EMBL" id="QIN80998.1"/>
    </source>
</evidence>
<keyword evidence="2" id="KW-0479">Metal-binding</keyword>
<dbReference type="Gene3D" id="3.30.70.100">
    <property type="match status" value="1"/>
</dbReference>
<evidence type="ECO:0000256" key="2">
    <source>
        <dbReference type="ARBA" id="ARBA00022723"/>
    </source>
</evidence>
<reference evidence="4 5" key="1">
    <citation type="submission" date="2019-10" db="EMBL/GenBank/DDBJ databases">
        <title>Rubrobacter sp nov SCSIO 52915 isolated from a deep-sea sediment in the South China Sea.</title>
        <authorList>
            <person name="Chen R.W."/>
        </authorList>
    </citation>
    <scope>NUCLEOTIDE SEQUENCE [LARGE SCALE GENOMIC DNA]</scope>
    <source>
        <strain evidence="4 5">SCSIO 52915</strain>
        <plasmid evidence="4 5">unnamed1</plasmid>
    </source>
</reference>
<dbReference type="PROSITE" id="PS50846">
    <property type="entry name" value="HMA_2"/>
    <property type="match status" value="1"/>
</dbReference>
<dbReference type="GO" id="GO:0046872">
    <property type="term" value="F:metal ion binding"/>
    <property type="evidence" value="ECO:0007669"/>
    <property type="project" value="UniProtKB-KW"/>
</dbReference>
<dbReference type="RefSeq" id="WP_166398711.1">
    <property type="nucleotide sequence ID" value="NZ_CP045122.1"/>
</dbReference>
<dbReference type="EMBL" id="CP045122">
    <property type="protein sequence ID" value="QIN80998.1"/>
    <property type="molecule type" value="Genomic_DNA"/>
</dbReference>
<accession>A0A6G8Q3H3</accession>
<dbReference type="AlphaFoldDB" id="A0A6G8Q3H3"/>
<feature type="domain" description="HMA" evidence="3">
    <location>
        <begin position="3"/>
        <end position="69"/>
    </location>
</feature>
<organism evidence="4 5">
    <name type="scientific">Rubrobacter marinus</name>
    <dbReference type="NCBI Taxonomy" id="2653852"/>
    <lineage>
        <taxon>Bacteria</taxon>
        <taxon>Bacillati</taxon>
        <taxon>Actinomycetota</taxon>
        <taxon>Rubrobacteria</taxon>
        <taxon>Rubrobacterales</taxon>
        <taxon>Rubrobacteraceae</taxon>
        <taxon>Rubrobacter</taxon>
    </lineage>
</organism>
<dbReference type="InterPro" id="IPR006121">
    <property type="entry name" value="HMA_dom"/>
</dbReference>
<geneLocation type="plasmid" evidence="4 5">
    <name>unnamed1</name>
</geneLocation>
<name>A0A6G8Q3H3_9ACTN</name>
<dbReference type="PANTHER" id="PTHR46594">
    <property type="entry name" value="P-TYPE CATION-TRANSPORTING ATPASE"/>
    <property type="match status" value="1"/>
</dbReference>
<gene>
    <name evidence="4" type="ORF">GBA65_21335</name>
</gene>
<dbReference type="SUPFAM" id="SSF55008">
    <property type="entry name" value="HMA, heavy metal-associated domain"/>
    <property type="match status" value="1"/>
</dbReference>
<dbReference type="Proteomes" id="UP000502706">
    <property type="component" value="Plasmid unnamed1"/>
</dbReference>
<dbReference type="Pfam" id="PF00403">
    <property type="entry name" value="HMA"/>
    <property type="match status" value="1"/>
</dbReference>
<proteinExistence type="predicted"/>
<dbReference type="CDD" id="cd00371">
    <property type="entry name" value="HMA"/>
    <property type="match status" value="1"/>
</dbReference>
<dbReference type="PANTHER" id="PTHR46594:SF4">
    <property type="entry name" value="P-TYPE CATION-TRANSPORTING ATPASE"/>
    <property type="match status" value="1"/>
</dbReference>